<dbReference type="Proteomes" id="UP001203607">
    <property type="component" value="Unassembled WGS sequence"/>
</dbReference>
<gene>
    <name evidence="1" type="ORF">M3P19_00180</name>
</gene>
<proteinExistence type="predicted"/>
<sequence length="197" mass="22177">MQLKNITLYLTVLLTSCASFVYGQNIEFKRNSLKTGIAFGFNEGETERGLGIIYSIGLQKSFGKKQKLRLNPNLMIGGFVPFGITDTPNQFYRITTLGYNLHYDIMKYKAVSFVTSIGPFASYSRGLLGTGGDGDVRNSHSIFFNSFYFGGNVSIGLRIDFPKRKIAYEIRPINGMVGNNYFTLGYFLFGMDFKFKN</sequence>
<organism evidence="1 2">
    <name type="scientific">Flagellimonas spongiicola</name>
    <dbReference type="NCBI Taxonomy" id="2942208"/>
    <lineage>
        <taxon>Bacteria</taxon>
        <taxon>Pseudomonadati</taxon>
        <taxon>Bacteroidota</taxon>
        <taxon>Flavobacteriia</taxon>
        <taxon>Flavobacteriales</taxon>
        <taxon>Flavobacteriaceae</taxon>
        <taxon>Flagellimonas</taxon>
    </lineage>
</organism>
<name>A0ABT0PLZ5_9FLAO</name>
<evidence type="ECO:0000313" key="2">
    <source>
        <dbReference type="Proteomes" id="UP001203607"/>
    </source>
</evidence>
<protein>
    <recommendedName>
        <fullName evidence="3">Outer membrane protein beta-barrel domain-containing protein</fullName>
    </recommendedName>
</protein>
<dbReference type="RefSeq" id="WP_249655594.1">
    <property type="nucleotide sequence ID" value="NZ_JAMFMA010000001.1"/>
</dbReference>
<dbReference type="EMBL" id="JAMFMA010000001">
    <property type="protein sequence ID" value="MCL6272399.1"/>
    <property type="molecule type" value="Genomic_DNA"/>
</dbReference>
<reference evidence="1 2" key="1">
    <citation type="submission" date="2022-05" db="EMBL/GenBank/DDBJ databases">
        <authorList>
            <person name="Park J.-S."/>
        </authorList>
    </citation>
    <scope>NUCLEOTIDE SEQUENCE [LARGE SCALE GENOMIC DNA]</scope>
    <source>
        <strain evidence="1 2">2012CJ35-5</strain>
    </source>
</reference>
<accession>A0ABT0PLZ5</accession>
<dbReference type="PROSITE" id="PS51257">
    <property type="entry name" value="PROKAR_LIPOPROTEIN"/>
    <property type="match status" value="1"/>
</dbReference>
<evidence type="ECO:0000313" key="1">
    <source>
        <dbReference type="EMBL" id="MCL6272399.1"/>
    </source>
</evidence>
<keyword evidence="2" id="KW-1185">Reference proteome</keyword>
<evidence type="ECO:0008006" key="3">
    <source>
        <dbReference type="Google" id="ProtNLM"/>
    </source>
</evidence>
<comment type="caution">
    <text evidence="1">The sequence shown here is derived from an EMBL/GenBank/DDBJ whole genome shotgun (WGS) entry which is preliminary data.</text>
</comment>